<dbReference type="InterPro" id="IPR036322">
    <property type="entry name" value="WD40_repeat_dom_sf"/>
</dbReference>
<dbReference type="OMA" id="KQMPPRI"/>
<evidence type="ECO:0000313" key="5">
    <source>
        <dbReference type="EMBL" id="SAL99561.1"/>
    </source>
</evidence>
<dbReference type="SMART" id="SM00320">
    <property type="entry name" value="WD40"/>
    <property type="match status" value="6"/>
</dbReference>
<dbReference type="PANTHER" id="PTHR44099:SF4">
    <property type="entry name" value="RABCONNECTIN-3B, ISOFORM A"/>
    <property type="match status" value="1"/>
</dbReference>
<evidence type="ECO:0000256" key="3">
    <source>
        <dbReference type="PROSITE-ProRule" id="PRU00221"/>
    </source>
</evidence>
<evidence type="ECO:0000313" key="6">
    <source>
        <dbReference type="Proteomes" id="UP000078561"/>
    </source>
</evidence>
<protein>
    <recommendedName>
        <fullName evidence="7">WD40 repeat-like protein</fullName>
    </recommendedName>
</protein>
<dbReference type="Gene3D" id="2.130.10.10">
    <property type="entry name" value="YVTN repeat-like/Quinoprotein amine dehydrogenase"/>
    <property type="match status" value="3"/>
</dbReference>
<proteinExistence type="predicted"/>
<gene>
    <name evidence="5" type="primary">ABSGL_05206.1 scaffold 6851</name>
</gene>
<dbReference type="InParanoid" id="A0A168N0H5"/>
<dbReference type="SUPFAM" id="SSF50969">
    <property type="entry name" value="YVTN repeat-like/Quinoprotein amine dehydrogenase"/>
    <property type="match status" value="1"/>
</dbReference>
<dbReference type="PANTHER" id="PTHR44099">
    <property type="entry name" value="RABCONNECTIN-3B, ISOFORM A"/>
    <property type="match status" value="1"/>
</dbReference>
<dbReference type="EMBL" id="LT552921">
    <property type="protein sequence ID" value="SAL99561.1"/>
    <property type="molecule type" value="Genomic_DNA"/>
</dbReference>
<dbReference type="InterPro" id="IPR019775">
    <property type="entry name" value="WD40_repeat_CS"/>
</dbReference>
<feature type="repeat" description="WD" evidence="3">
    <location>
        <begin position="1117"/>
        <end position="1140"/>
    </location>
</feature>
<feature type="region of interest" description="Disordered" evidence="4">
    <location>
        <begin position="973"/>
        <end position="1000"/>
    </location>
</feature>
<feature type="repeat" description="WD" evidence="3">
    <location>
        <begin position="494"/>
        <end position="516"/>
    </location>
</feature>
<keyword evidence="6" id="KW-1185">Reference proteome</keyword>
<accession>A0A168N0H5</accession>
<keyword evidence="2" id="KW-0677">Repeat</keyword>
<reference evidence="5" key="1">
    <citation type="submission" date="2016-04" db="EMBL/GenBank/DDBJ databases">
        <authorList>
            <person name="Evans L.H."/>
            <person name="Alamgir A."/>
            <person name="Owens N."/>
            <person name="Weber N.D."/>
            <person name="Virtaneva K."/>
            <person name="Barbian K."/>
            <person name="Babar A."/>
            <person name="Rosenke K."/>
        </authorList>
    </citation>
    <scope>NUCLEOTIDE SEQUENCE [LARGE SCALE GENOMIC DNA]</scope>
    <source>
        <strain evidence="5">CBS 101.48</strain>
    </source>
</reference>
<feature type="region of interest" description="Disordered" evidence="4">
    <location>
        <begin position="718"/>
        <end position="756"/>
    </location>
</feature>
<sequence length="1173" mass="129605">MASASLYLPLVNWHHYTHPTTTTTLLYSYPYVFAGQQDGHIWVYTCDKEQRSLKHKYMLTGHKAAITALCIFNATDADNPTEDILLSADETGEIARWNTKDGRCQAVNPDGFFGTPTQLKVFAELSKHHVFCSGQSNEISILNMSNLEVVRVWGGHANWVTCTSFYDSHEKTTRLMTATLDGHLNLWDIEMANLVLYKDKKPIKNQPDVMLKVEENVLVDRVLELVYHPSSSVFLLVTRQQVVVFALVTGGAVNEWVPHFTLSTALASSSSSLDQTGSSEWVGGAWAGGHRLVLWSSDGNVYDYHLISPKGVPLGTMASTDSQLYYSNKLSTALTFGPSDTSSSHPDGWVSAVCRENDDNVAILTFCNRPDDSSSFTLDTLPQQSLDSVSVDVLTRSEEISFKSIWPLQDQHYTSPYGSITTTIPVSSNHLAIGYENGTICVVPLSMALLYLNQLSDHLHNRQDTRLFEKAHHGKVTCLLVPEHHGSSAEQKHLLSGGRDGCVKIWNIINGKFVASFTVHASPVESFVEPAEQKDSRIRGCVVSIAHDHSLALISVDSMACLYIIPGYTYPLVRIQWRPSEDYVLFAYDDDTVFVWQLQAGHLDRVLTGKTSKQVMADDRWSYNRILQSSSRKTNPNINHTVHTKSILSKNLYTDRLFAQVFLFNIRRLVFDLKESTARLPSNACSDETAVALPETPQPVPSSSSTLLPTLSTSTFYSPELADPLDTRHDDDMDTTLESSSNNINNGGSSKSSNKMKILSDGEQHRLKKRELVSAVMSLIISSGNITPGAFESPWLASPLQHGSISYGIRGVNGYISLLAPALDDKQPWTDSSTLTATRLLSIALLSKAIEGNRAEFGDFVKELGGRIGPDYCPPSLSLLSKYWQDSEARAIFTMAMGALENEELHRLVDYWKNYLPASSSLEDTDTQMMTRATIVLGIIGCDQPHVLDEKLRKSTALSLTLLLSDSNIDEMIEQDSTNGPSSRHPPQETTNGTATVANSQRTTTIDTTTLTRVLSSMELLSQGFTTWEAYINASNNPALLYGHVYRVIEAVVKTLDPNIPHMRESVLAAATATLHDLVKMYPSVDFSSSAQKLVVGTLEGATIVYDLQTATRSVVFEGHTGPVSVVKFSPDAKLIATGSLTDWEAHENLQFEWPSNRCVKLCVKDIVMSFNV</sequence>
<organism evidence="5">
    <name type="scientific">Absidia glauca</name>
    <name type="common">Pin mould</name>
    <dbReference type="NCBI Taxonomy" id="4829"/>
    <lineage>
        <taxon>Eukaryota</taxon>
        <taxon>Fungi</taxon>
        <taxon>Fungi incertae sedis</taxon>
        <taxon>Mucoromycota</taxon>
        <taxon>Mucoromycotina</taxon>
        <taxon>Mucoromycetes</taxon>
        <taxon>Mucorales</taxon>
        <taxon>Cunninghamellaceae</taxon>
        <taxon>Absidia</taxon>
    </lineage>
</organism>
<evidence type="ECO:0000256" key="1">
    <source>
        <dbReference type="ARBA" id="ARBA00022574"/>
    </source>
</evidence>
<dbReference type="OrthoDB" id="338622at2759"/>
<dbReference type="InterPro" id="IPR011044">
    <property type="entry name" value="Quino_amine_DH_bsu"/>
</dbReference>
<dbReference type="Pfam" id="PF00400">
    <property type="entry name" value="WD40"/>
    <property type="match status" value="3"/>
</dbReference>
<dbReference type="AlphaFoldDB" id="A0A168N0H5"/>
<feature type="compositionally biased region" description="Low complexity" evidence="4">
    <location>
        <begin position="739"/>
        <end position="755"/>
    </location>
</feature>
<feature type="compositionally biased region" description="Polar residues" evidence="4">
    <location>
        <begin position="988"/>
        <end position="1000"/>
    </location>
</feature>
<evidence type="ECO:0000256" key="4">
    <source>
        <dbReference type="SAM" id="MobiDB-lite"/>
    </source>
</evidence>
<name>A0A168N0H5_ABSGL</name>
<feature type="repeat" description="WD" evidence="3">
    <location>
        <begin position="153"/>
        <end position="197"/>
    </location>
</feature>
<dbReference type="InterPro" id="IPR049916">
    <property type="entry name" value="WDR72-like"/>
</dbReference>
<dbReference type="PROSITE" id="PS50082">
    <property type="entry name" value="WD_REPEATS_2"/>
    <property type="match status" value="4"/>
</dbReference>
<dbReference type="InterPro" id="IPR001680">
    <property type="entry name" value="WD40_rpt"/>
</dbReference>
<dbReference type="PROSITE" id="PS00678">
    <property type="entry name" value="WD_REPEATS_1"/>
    <property type="match status" value="2"/>
</dbReference>
<dbReference type="InterPro" id="IPR015943">
    <property type="entry name" value="WD40/YVTN_repeat-like_dom_sf"/>
</dbReference>
<feature type="repeat" description="WD" evidence="3">
    <location>
        <begin position="565"/>
        <end position="606"/>
    </location>
</feature>
<dbReference type="SUPFAM" id="SSF50978">
    <property type="entry name" value="WD40 repeat-like"/>
    <property type="match status" value="2"/>
</dbReference>
<keyword evidence="1 3" id="KW-0853">WD repeat</keyword>
<evidence type="ECO:0008006" key="7">
    <source>
        <dbReference type="Google" id="ProtNLM"/>
    </source>
</evidence>
<dbReference type="STRING" id="4829.A0A168N0H5"/>
<dbReference type="Proteomes" id="UP000078561">
    <property type="component" value="Unassembled WGS sequence"/>
</dbReference>
<dbReference type="GO" id="GO:0005737">
    <property type="term" value="C:cytoplasm"/>
    <property type="evidence" value="ECO:0007669"/>
    <property type="project" value="TreeGrafter"/>
</dbReference>
<evidence type="ECO:0000256" key="2">
    <source>
        <dbReference type="ARBA" id="ARBA00022737"/>
    </source>
</evidence>